<protein>
    <submittedName>
        <fullName evidence="1">Uncharacterized protein</fullName>
    </submittedName>
</protein>
<sequence length="137" mass="14922">MPILFRFVQNVKNMDFCIGTPCYWLIGFGLMFGFNGGSSLSLSTDETMTLSCACGQHPPAEDQGRGHGLQDLGRFRGGGRRDGVDILFSFFLFSDNSKHSSKPRSFTQRSGALAFLDSACPSCYLCGQDIKNTGVLS</sequence>
<evidence type="ECO:0000313" key="1">
    <source>
        <dbReference type="EMBL" id="RAW55003.1"/>
    </source>
</evidence>
<name>A0A329U133_9FIRM</name>
<comment type="caution">
    <text evidence="1">The sequence shown here is derived from an EMBL/GenBank/DDBJ whole genome shotgun (WGS) entry which is preliminary data.</text>
</comment>
<organism evidence="1 2">
    <name type="scientific">Faecalibacterium prausnitzii</name>
    <dbReference type="NCBI Taxonomy" id="853"/>
    <lineage>
        <taxon>Bacteria</taxon>
        <taxon>Bacillati</taxon>
        <taxon>Bacillota</taxon>
        <taxon>Clostridia</taxon>
        <taxon>Eubacteriales</taxon>
        <taxon>Oscillospiraceae</taxon>
        <taxon>Faecalibacterium</taxon>
    </lineage>
</organism>
<proteinExistence type="predicted"/>
<accession>A0A329U133</accession>
<dbReference type="AlphaFoldDB" id="A0A329U133"/>
<reference evidence="1 2" key="1">
    <citation type="submission" date="2018-02" db="EMBL/GenBank/DDBJ databases">
        <title>Complete genome sequencing of Faecalibacterium prausnitzii strains isolated from the human gut.</title>
        <authorList>
            <person name="Fitzgerald B.C."/>
            <person name="Shkoporov A.N."/>
            <person name="Ross P.R."/>
            <person name="Hill C."/>
        </authorList>
    </citation>
    <scope>NUCLEOTIDE SEQUENCE [LARGE SCALE GENOMIC DNA]</scope>
    <source>
        <strain evidence="1 2">APC942/32-1</strain>
    </source>
</reference>
<dbReference type="Proteomes" id="UP000251144">
    <property type="component" value="Unassembled WGS sequence"/>
</dbReference>
<dbReference type="EMBL" id="PRLB01000002">
    <property type="protein sequence ID" value="RAW55003.1"/>
    <property type="molecule type" value="Genomic_DNA"/>
</dbReference>
<gene>
    <name evidence="1" type="ORF">C4N26_03325</name>
</gene>
<evidence type="ECO:0000313" key="2">
    <source>
        <dbReference type="Proteomes" id="UP000251144"/>
    </source>
</evidence>